<keyword evidence="6" id="KW-0808">Transferase</keyword>
<dbReference type="EMBL" id="JADQBC010000109">
    <property type="protein sequence ID" value="MBR8829121.1"/>
    <property type="molecule type" value="Genomic_DNA"/>
</dbReference>
<dbReference type="Pfam" id="PF00512">
    <property type="entry name" value="HisKA"/>
    <property type="match status" value="1"/>
</dbReference>
<dbReference type="InterPro" id="IPR029016">
    <property type="entry name" value="GAF-like_dom_sf"/>
</dbReference>
<dbReference type="SMART" id="SM00065">
    <property type="entry name" value="GAF"/>
    <property type="match status" value="1"/>
</dbReference>
<dbReference type="GO" id="GO:0005524">
    <property type="term" value="F:ATP binding"/>
    <property type="evidence" value="ECO:0007669"/>
    <property type="project" value="UniProtKB-KW"/>
</dbReference>
<evidence type="ECO:0000256" key="6">
    <source>
        <dbReference type="ARBA" id="ARBA00022679"/>
    </source>
</evidence>
<dbReference type="PROSITE" id="PS50110">
    <property type="entry name" value="RESPONSE_REGULATORY"/>
    <property type="match status" value="2"/>
</dbReference>
<accession>A0A941JSW7</accession>
<evidence type="ECO:0000313" key="24">
    <source>
        <dbReference type="EMBL" id="MBR8829121.1"/>
    </source>
</evidence>
<dbReference type="InterPro" id="IPR001610">
    <property type="entry name" value="PAC"/>
</dbReference>
<evidence type="ECO:0000256" key="3">
    <source>
        <dbReference type="ARBA" id="ARBA00006402"/>
    </source>
</evidence>
<dbReference type="PROSITE" id="PS50109">
    <property type="entry name" value="HIS_KIN"/>
    <property type="match status" value="1"/>
</dbReference>
<dbReference type="InterPro" id="IPR003594">
    <property type="entry name" value="HATPase_dom"/>
</dbReference>
<sequence>MVKNLIKQNLFKGNTWVALFMGLLISGITLITYRLLVQRENNQIKQLVSAQVTVVENQLTQEINNRIAALERMAKRWEVRGGTPQGEWEADAQAYLRDYQGYQALEWLDSNYYVRWVVPLEGNEGIVNRNLSVEAKRRTALETAKNNRKITITDTVELVQGGKGFLTYVPLYLEEKFHGFILGVFKVAPLFDTVLREELIQGYGIIIFDGSEAIYNTRAVSEQQKKWGQETTIELYNKKWRVVIIPSAQFIESHQTILPTAVLLGGLSIGWILALVIMLANTALKRSRELEKEISDRSSAVAALQATLRELEFQKLAVEKAAIVAVTDQQGVITYVNDKFCEISQYSRQELLGKTHRLVKSDYHPPAFFEAMWATISSGKIWQGEIKNRTKYGFDYWVDTTIVPFLDQEGKPCQYLAIRFDITKIKEAQEELKKQIKQALLLRQITEQIRQSLKIEDIFQTTAEQVGSALGVNRCLIHSYVSSNPLRESLKESPLELPTEMPVVAEYLEPGYESMMGLEMSRVDNAYLAEMLAQDEVIKITNVPINTLLEYPGTEKNEASEIKSLLLMRTAYQGEPNGAICLHHCEELHSWTEAEIELIKAVAAQMGIALAQAQLLEKERKATQTAQAANQAKSEFLAMMSHEIRTPMNGVIGMTGLLLDTDLSTEQQDCVETIRNSGDALLTIINDILDFSKIESGKLDLEEQPFDLQECIESSLDLLAPKAAQKGLELAYLYDGAVPQKIIGDATRLRQILVNLLSNGVKFTKEGEVVVSVTARELENSHNYQLKFAVKDTGIGIPTARLYKLFKPFSQVDNSTTKNYGGTGLGLVISKHLSEMMEGEMWMESEFGVGSTFYFTIVAPALPPQQTEVTIADALKGKEVLIVDDNAVNRKILTKQTQSWEMSPQAVDSGENALALLHKQDSFDLAILDLQMPNMDGLMLAEAIKKLPNYHNLPLVLLTSMGYPRTKNIEFAAVLNKPIKHSKLQDALTQIINQQPKKVKAESSPKINHQQGKQHPLRILLAEDNLVNQKVALRTLEKMGYRADVAANGLEVISALRRQPYDVVFMDVQMPEMDGLEATQWICHNLQPGRKPRIIAMTANVMDGDRDRCLDAGMDDYISKPLRLEKLVAALAQCQALSVHQ</sequence>
<keyword evidence="5 17" id="KW-0597">Phosphoprotein</keyword>
<dbReference type="InterPro" id="IPR000014">
    <property type="entry name" value="PAS"/>
</dbReference>
<dbReference type="Gene3D" id="3.40.50.2300">
    <property type="match status" value="2"/>
</dbReference>
<feature type="modified residue" description="4-aspartylphosphate" evidence="17">
    <location>
        <position position="1067"/>
    </location>
</feature>
<dbReference type="CDD" id="cd17546">
    <property type="entry name" value="REC_hyHK_CKI1_RcsC-like"/>
    <property type="match status" value="2"/>
</dbReference>
<dbReference type="InterPro" id="IPR000700">
    <property type="entry name" value="PAS-assoc_C"/>
</dbReference>
<dbReference type="PROSITE" id="PS50113">
    <property type="entry name" value="PAC"/>
    <property type="match status" value="1"/>
</dbReference>
<dbReference type="Gene3D" id="3.30.450.40">
    <property type="match status" value="1"/>
</dbReference>
<keyword evidence="13 18" id="KW-0472">Membrane</keyword>
<dbReference type="InterPro" id="IPR001789">
    <property type="entry name" value="Sig_transdc_resp-reg_receiver"/>
</dbReference>
<feature type="domain" description="Histidine kinase" evidence="19">
    <location>
        <begin position="639"/>
        <end position="861"/>
    </location>
</feature>
<dbReference type="InterPro" id="IPR011006">
    <property type="entry name" value="CheY-like_superfamily"/>
</dbReference>
<evidence type="ECO:0000256" key="1">
    <source>
        <dbReference type="ARBA" id="ARBA00000085"/>
    </source>
</evidence>
<proteinExistence type="inferred from homology"/>
<feature type="domain" description="Response regulatory" evidence="20">
    <location>
        <begin position="879"/>
        <end position="992"/>
    </location>
</feature>
<organism evidence="24 25">
    <name type="scientific">Gomphosphaeria aponina SAG 52.96 = DSM 107014</name>
    <dbReference type="NCBI Taxonomy" id="1521640"/>
    <lineage>
        <taxon>Bacteria</taxon>
        <taxon>Bacillati</taxon>
        <taxon>Cyanobacteriota</taxon>
        <taxon>Cyanophyceae</taxon>
        <taxon>Oscillatoriophycideae</taxon>
        <taxon>Chroococcales</taxon>
        <taxon>Gomphosphaeriaceae</taxon>
        <taxon>Gomphosphaeria</taxon>
    </lineage>
</organism>
<evidence type="ECO:0000256" key="8">
    <source>
        <dbReference type="ARBA" id="ARBA00022741"/>
    </source>
</evidence>
<dbReference type="InterPro" id="IPR003661">
    <property type="entry name" value="HisK_dim/P_dom"/>
</dbReference>
<evidence type="ECO:0000256" key="10">
    <source>
        <dbReference type="ARBA" id="ARBA00022840"/>
    </source>
</evidence>
<name>A0A941JSW7_9CHRO</name>
<dbReference type="InterPro" id="IPR006189">
    <property type="entry name" value="CHASE_dom"/>
</dbReference>
<dbReference type="PANTHER" id="PTHR45339:SF1">
    <property type="entry name" value="HYBRID SIGNAL TRANSDUCTION HISTIDINE KINASE J"/>
    <property type="match status" value="1"/>
</dbReference>
<keyword evidence="11 18" id="KW-1133">Transmembrane helix</keyword>
<dbReference type="SUPFAM" id="SSF55874">
    <property type="entry name" value="ATPase domain of HSP90 chaperone/DNA topoisomerase II/histidine kinase"/>
    <property type="match status" value="1"/>
</dbReference>
<keyword evidence="7 18" id="KW-0812">Transmembrane</keyword>
<dbReference type="SUPFAM" id="SSF55785">
    <property type="entry name" value="PYP-like sensor domain (PAS domain)"/>
    <property type="match status" value="1"/>
</dbReference>
<comment type="subunit">
    <text evidence="14">At low DSF concentrations, interacts with RpfF.</text>
</comment>
<evidence type="ECO:0000256" key="16">
    <source>
        <dbReference type="ARBA" id="ARBA00074306"/>
    </source>
</evidence>
<evidence type="ECO:0000259" key="20">
    <source>
        <dbReference type="PROSITE" id="PS50110"/>
    </source>
</evidence>
<evidence type="ECO:0000256" key="12">
    <source>
        <dbReference type="ARBA" id="ARBA00023012"/>
    </source>
</evidence>
<comment type="catalytic activity">
    <reaction evidence="1">
        <text>ATP + protein L-histidine = ADP + protein N-phospho-L-histidine.</text>
        <dbReference type="EC" id="2.7.13.3"/>
    </reaction>
</comment>
<evidence type="ECO:0000256" key="4">
    <source>
        <dbReference type="ARBA" id="ARBA00012438"/>
    </source>
</evidence>
<dbReference type="GO" id="GO:0016020">
    <property type="term" value="C:membrane"/>
    <property type="evidence" value="ECO:0007669"/>
    <property type="project" value="UniProtKB-SubCell"/>
</dbReference>
<evidence type="ECO:0000256" key="7">
    <source>
        <dbReference type="ARBA" id="ARBA00022692"/>
    </source>
</evidence>
<evidence type="ECO:0000313" key="25">
    <source>
        <dbReference type="Proteomes" id="UP000767446"/>
    </source>
</evidence>
<keyword evidence="9" id="KW-0418">Kinase</keyword>
<evidence type="ECO:0000256" key="2">
    <source>
        <dbReference type="ARBA" id="ARBA00004370"/>
    </source>
</evidence>
<dbReference type="SMART" id="SM00091">
    <property type="entry name" value="PAS"/>
    <property type="match status" value="1"/>
</dbReference>
<dbReference type="SUPFAM" id="SSF55781">
    <property type="entry name" value="GAF domain-like"/>
    <property type="match status" value="1"/>
</dbReference>
<dbReference type="PANTHER" id="PTHR45339">
    <property type="entry name" value="HYBRID SIGNAL TRANSDUCTION HISTIDINE KINASE J"/>
    <property type="match status" value="1"/>
</dbReference>
<dbReference type="InterPro" id="IPR035965">
    <property type="entry name" value="PAS-like_dom_sf"/>
</dbReference>
<dbReference type="Gene3D" id="1.10.287.130">
    <property type="match status" value="1"/>
</dbReference>
<dbReference type="SUPFAM" id="SSF47384">
    <property type="entry name" value="Homodimeric domain of signal transducing histidine kinase"/>
    <property type="match status" value="1"/>
</dbReference>
<dbReference type="NCBIfam" id="TIGR00229">
    <property type="entry name" value="sensory_box"/>
    <property type="match status" value="1"/>
</dbReference>
<dbReference type="GO" id="GO:0000155">
    <property type="term" value="F:phosphorelay sensor kinase activity"/>
    <property type="evidence" value="ECO:0007669"/>
    <property type="project" value="InterPro"/>
</dbReference>
<comment type="subcellular location">
    <subcellularLocation>
        <location evidence="2">Membrane</location>
    </subcellularLocation>
</comment>
<feature type="domain" description="CHASE" evidence="23">
    <location>
        <begin position="109"/>
        <end position="243"/>
    </location>
</feature>
<evidence type="ECO:0000256" key="9">
    <source>
        <dbReference type="ARBA" id="ARBA00022777"/>
    </source>
</evidence>
<dbReference type="InterPro" id="IPR004358">
    <property type="entry name" value="Sig_transdc_His_kin-like_C"/>
</dbReference>
<feature type="modified residue" description="4-aspartylphosphate" evidence="17">
    <location>
        <position position="929"/>
    </location>
</feature>
<dbReference type="Pfam" id="PF01590">
    <property type="entry name" value="GAF"/>
    <property type="match status" value="1"/>
</dbReference>
<evidence type="ECO:0000256" key="17">
    <source>
        <dbReference type="PROSITE-ProRule" id="PRU00169"/>
    </source>
</evidence>
<feature type="domain" description="Response regulatory" evidence="20">
    <location>
        <begin position="1018"/>
        <end position="1135"/>
    </location>
</feature>
<dbReference type="PROSITE" id="PS50839">
    <property type="entry name" value="CHASE"/>
    <property type="match status" value="1"/>
</dbReference>
<evidence type="ECO:0000256" key="5">
    <source>
        <dbReference type="ARBA" id="ARBA00022553"/>
    </source>
</evidence>
<dbReference type="Pfam" id="PF03924">
    <property type="entry name" value="CHASE"/>
    <property type="match status" value="1"/>
</dbReference>
<dbReference type="InterPro" id="IPR003018">
    <property type="entry name" value="GAF"/>
</dbReference>
<dbReference type="Pfam" id="PF13426">
    <property type="entry name" value="PAS_9"/>
    <property type="match status" value="1"/>
</dbReference>
<dbReference type="SMART" id="SM00387">
    <property type="entry name" value="HATPase_c"/>
    <property type="match status" value="1"/>
</dbReference>
<dbReference type="SUPFAM" id="SSF52172">
    <property type="entry name" value="CheY-like"/>
    <property type="match status" value="2"/>
</dbReference>
<dbReference type="CDD" id="cd00130">
    <property type="entry name" value="PAS"/>
    <property type="match status" value="1"/>
</dbReference>
<dbReference type="SMART" id="SM00086">
    <property type="entry name" value="PAC"/>
    <property type="match status" value="1"/>
</dbReference>
<protein>
    <recommendedName>
        <fullName evidence="16">Circadian input-output histidine kinase CikA</fullName>
        <ecNumber evidence="4">2.7.13.3</ecNumber>
    </recommendedName>
    <alternativeName>
        <fullName evidence="15">Sensory/regulatory protein RpfC</fullName>
    </alternativeName>
</protein>
<dbReference type="EC" id="2.7.13.3" evidence="4"/>
<evidence type="ECO:0000256" key="14">
    <source>
        <dbReference type="ARBA" id="ARBA00064003"/>
    </source>
</evidence>
<dbReference type="PRINTS" id="PR00344">
    <property type="entry name" value="BCTRLSENSOR"/>
</dbReference>
<dbReference type="Gene3D" id="3.30.450.350">
    <property type="entry name" value="CHASE domain"/>
    <property type="match status" value="1"/>
</dbReference>
<dbReference type="AlphaFoldDB" id="A0A941JSW7"/>
<dbReference type="Pfam" id="PF00072">
    <property type="entry name" value="Response_reg"/>
    <property type="match status" value="2"/>
</dbReference>
<keyword evidence="10" id="KW-0067">ATP-binding</keyword>
<keyword evidence="12" id="KW-0902">Two-component regulatory system</keyword>
<feature type="transmembrane region" description="Helical" evidence="18">
    <location>
        <begin position="16"/>
        <end position="36"/>
    </location>
</feature>
<dbReference type="FunFam" id="1.10.287.130:FF:000002">
    <property type="entry name" value="Two-component osmosensing histidine kinase"/>
    <property type="match status" value="1"/>
</dbReference>
<dbReference type="Pfam" id="PF02518">
    <property type="entry name" value="HATPase_c"/>
    <property type="match status" value="1"/>
</dbReference>
<comment type="caution">
    <text evidence="24">The sequence shown here is derived from an EMBL/GenBank/DDBJ whole genome shotgun (WGS) entry which is preliminary data.</text>
</comment>
<feature type="domain" description="PAC" evidence="22">
    <location>
        <begin position="382"/>
        <end position="434"/>
    </location>
</feature>
<evidence type="ECO:0000256" key="11">
    <source>
        <dbReference type="ARBA" id="ARBA00022989"/>
    </source>
</evidence>
<dbReference type="CDD" id="cd16922">
    <property type="entry name" value="HATPase_EvgS-ArcB-TorS-like"/>
    <property type="match status" value="1"/>
</dbReference>
<comment type="similarity">
    <text evidence="3">In the N-terminal section; belongs to the phytochrome family.</text>
</comment>
<evidence type="ECO:0000256" key="18">
    <source>
        <dbReference type="SAM" id="Phobius"/>
    </source>
</evidence>
<evidence type="ECO:0000256" key="15">
    <source>
        <dbReference type="ARBA" id="ARBA00068150"/>
    </source>
</evidence>
<feature type="transmembrane region" description="Helical" evidence="18">
    <location>
        <begin position="257"/>
        <end position="280"/>
    </location>
</feature>
<dbReference type="Proteomes" id="UP000767446">
    <property type="component" value="Unassembled WGS sequence"/>
</dbReference>
<reference evidence="24" key="1">
    <citation type="submission" date="2021-02" db="EMBL/GenBank/DDBJ databases">
        <title>Metagenome analyses of Stigonema ocellatum DSM 106950, Chlorogloea purpurea SAG 13.99 and Gomphosphaeria aponina DSM 107014.</title>
        <authorList>
            <person name="Marter P."/>
            <person name="Huang S."/>
        </authorList>
    </citation>
    <scope>NUCLEOTIDE SEQUENCE</scope>
    <source>
        <strain evidence="24">JP213</strain>
    </source>
</reference>
<keyword evidence="8" id="KW-0547">Nucleotide-binding</keyword>
<dbReference type="InterPro" id="IPR042240">
    <property type="entry name" value="CHASE_sf"/>
</dbReference>
<dbReference type="Gene3D" id="3.30.450.20">
    <property type="entry name" value="PAS domain"/>
    <property type="match status" value="1"/>
</dbReference>
<evidence type="ECO:0000259" key="23">
    <source>
        <dbReference type="PROSITE" id="PS50839"/>
    </source>
</evidence>
<gene>
    <name evidence="24" type="ORF">DSM107014_14695</name>
</gene>
<dbReference type="InterPro" id="IPR036890">
    <property type="entry name" value="HATPase_C_sf"/>
</dbReference>
<dbReference type="SMART" id="SM00388">
    <property type="entry name" value="HisKA"/>
    <property type="match status" value="1"/>
</dbReference>
<dbReference type="SMART" id="SM00448">
    <property type="entry name" value="REC"/>
    <property type="match status" value="2"/>
</dbReference>
<dbReference type="CDD" id="cd00082">
    <property type="entry name" value="HisKA"/>
    <property type="match status" value="1"/>
</dbReference>
<evidence type="ECO:0000259" key="22">
    <source>
        <dbReference type="PROSITE" id="PS50113"/>
    </source>
</evidence>
<evidence type="ECO:0000259" key="19">
    <source>
        <dbReference type="PROSITE" id="PS50109"/>
    </source>
</evidence>
<evidence type="ECO:0000259" key="21">
    <source>
        <dbReference type="PROSITE" id="PS50112"/>
    </source>
</evidence>
<dbReference type="Gene3D" id="3.30.565.10">
    <property type="entry name" value="Histidine kinase-like ATPase, C-terminal domain"/>
    <property type="match status" value="1"/>
</dbReference>
<feature type="domain" description="PAS" evidence="21">
    <location>
        <begin position="324"/>
        <end position="365"/>
    </location>
</feature>
<dbReference type="FunFam" id="3.30.565.10:FF:000010">
    <property type="entry name" value="Sensor histidine kinase RcsC"/>
    <property type="match status" value="1"/>
</dbReference>
<dbReference type="PROSITE" id="PS50112">
    <property type="entry name" value="PAS"/>
    <property type="match status" value="1"/>
</dbReference>
<dbReference type="InterPro" id="IPR036097">
    <property type="entry name" value="HisK_dim/P_sf"/>
</dbReference>
<dbReference type="SMART" id="SM01079">
    <property type="entry name" value="CHASE"/>
    <property type="match status" value="1"/>
</dbReference>
<evidence type="ECO:0000256" key="13">
    <source>
        <dbReference type="ARBA" id="ARBA00023136"/>
    </source>
</evidence>
<dbReference type="InterPro" id="IPR005467">
    <property type="entry name" value="His_kinase_dom"/>
</dbReference>